<keyword evidence="3" id="KW-0723">Serine/threonine-protein kinase</keyword>
<dbReference type="GO" id="GO:0016020">
    <property type="term" value="C:membrane"/>
    <property type="evidence" value="ECO:0007669"/>
    <property type="project" value="UniProtKB-SubCell"/>
</dbReference>
<comment type="catalytic activity">
    <reaction evidence="17">
        <text>L-seryl-[protein] + ATP = O-phospho-L-seryl-[protein] + ADP + H(+)</text>
        <dbReference type="Rhea" id="RHEA:17989"/>
        <dbReference type="Rhea" id="RHEA-COMP:9863"/>
        <dbReference type="Rhea" id="RHEA-COMP:11604"/>
        <dbReference type="ChEBI" id="CHEBI:15378"/>
        <dbReference type="ChEBI" id="CHEBI:29999"/>
        <dbReference type="ChEBI" id="CHEBI:30616"/>
        <dbReference type="ChEBI" id="CHEBI:83421"/>
        <dbReference type="ChEBI" id="CHEBI:456216"/>
        <dbReference type="EC" id="2.7.11.1"/>
    </reaction>
</comment>
<evidence type="ECO:0000256" key="11">
    <source>
        <dbReference type="ARBA" id="ARBA00022989"/>
    </source>
</evidence>
<dbReference type="CDD" id="cd00028">
    <property type="entry name" value="B_lectin"/>
    <property type="match status" value="1"/>
</dbReference>
<dbReference type="InterPro" id="IPR000719">
    <property type="entry name" value="Prot_kinase_dom"/>
</dbReference>
<keyword evidence="13" id="KW-1015">Disulfide bond</keyword>
<evidence type="ECO:0000256" key="9">
    <source>
        <dbReference type="ARBA" id="ARBA00022777"/>
    </source>
</evidence>
<sequence length="926" mass="102681">MDCGDFSGQSAEHTCSAQPLPFNLIYTASSSFSKYHSRAAMFSMPPLYILSLGLLLFHTTPWCSSFAAAYNDTLMEGQVLAVGGKLFSRNSKFALGFFQFQPASTISKSSQNTASPSPSLWYLGIWFNKIPVCTSVWVANRDQPIADPIINQTRFKISSDGNLVIVNHAANNESIVWSTRVVNNRTHLSRNYTSTAVLLNSGNLALKESPSSALPVWQSFDYLTDVILPGAKFGRNKVTGFSHQAISKKSLIDPGPGSYSYELEQTKGLVLKRLNPLVEYWLYASSTKSSFNLVPMLKAVLDMDPRTKGLMNPTYVNNDQEEYYMYTSLDESSSFFISLDISGQEKLNLWSQANQSWQTIYASPNNPCIPPATCGPYTVCNGNAQLSCDCMKSFSQQSPQDWEFEDRTGGCIRDTPLHCTSDRNITSSTDMFHPIAQVTLPYNPQSIVVASTQIKCEEACLSSCSCTAYSYKNNICYVWNGELLSVNLNNGIDITSEDVLYLRLSAKDFLPSLRKNKIKPNVGVVTVTSIVGFGLLMLLLLLLLNWRNKFMWCGLLPLYYDTQGSAGGIIAFKYTDLVSATKNFSEKIGVGSFGSVYKGVLSDSKTIVAVKRLDGARQGEKQFRAEVSSVGLIQHINLVKLIGFCCEGDHRLLVYEHMLNGSLDGHLFKKRNDATDVLNWNIRYQISLGVARGLSYLHHCCHESIIHCDIKPENILVDASFIPKVADFGLAAFVGRDFSRILTSFRGTAGYLAPEWLSGVAITPKVDVYGFGMVLLEIISGRRNSSPQTSHNTRSSSSYQHDEYFPVQAISKLHGGDVKSIVDPRLHGGFNLEEAERVCKVACWCIQDNEVDRPTMGEVVRVLEGLQEIDMPPMPRLLAALTEQSDAATSVYSLRSNLVVVQTDVYSTEIRRDTSVSATTNIYRRE</sequence>
<dbReference type="InterPro" id="IPR001480">
    <property type="entry name" value="Bulb-type_lectin_dom"/>
</dbReference>
<evidence type="ECO:0000259" key="22">
    <source>
        <dbReference type="PROSITE" id="PS50948"/>
    </source>
</evidence>
<evidence type="ECO:0000259" key="21">
    <source>
        <dbReference type="PROSITE" id="PS50927"/>
    </source>
</evidence>
<dbReference type="CDD" id="cd14066">
    <property type="entry name" value="STKc_IRAK"/>
    <property type="match status" value="1"/>
</dbReference>
<keyword evidence="14" id="KW-0675">Receptor</keyword>
<organism evidence="23">
    <name type="scientific">Triticum aestivum</name>
    <name type="common">Wheat</name>
    <dbReference type="NCBI Taxonomy" id="4565"/>
    <lineage>
        <taxon>Eukaryota</taxon>
        <taxon>Viridiplantae</taxon>
        <taxon>Streptophyta</taxon>
        <taxon>Embryophyta</taxon>
        <taxon>Tracheophyta</taxon>
        <taxon>Spermatophyta</taxon>
        <taxon>Magnoliopsida</taxon>
        <taxon>Liliopsida</taxon>
        <taxon>Poales</taxon>
        <taxon>Poaceae</taxon>
        <taxon>BOP clade</taxon>
        <taxon>Pooideae</taxon>
        <taxon>Triticodae</taxon>
        <taxon>Triticeae</taxon>
        <taxon>Triticinae</taxon>
        <taxon>Triticum</taxon>
    </lineage>
</organism>
<dbReference type="GO" id="GO:0004674">
    <property type="term" value="F:protein serine/threonine kinase activity"/>
    <property type="evidence" value="ECO:0007669"/>
    <property type="project" value="UniProtKB-KW"/>
</dbReference>
<dbReference type="FunFam" id="1.10.510.10:FF:000227">
    <property type="entry name" value="Serine/threonine-protein kinase"/>
    <property type="match status" value="1"/>
</dbReference>
<dbReference type="Pfam" id="PF00954">
    <property type="entry name" value="S_locus_glycop"/>
    <property type="match status" value="1"/>
</dbReference>
<dbReference type="PANTHER" id="PTHR47974:SF19">
    <property type="entry name" value="RECEPTOR-LIKE SERINE_THREONINE-PROTEIN KINASE"/>
    <property type="match status" value="1"/>
</dbReference>
<evidence type="ECO:0000256" key="3">
    <source>
        <dbReference type="ARBA" id="ARBA00022527"/>
    </source>
</evidence>
<protein>
    <recommendedName>
        <fullName evidence="2">non-specific serine/threonine protein kinase</fullName>
        <ecNumber evidence="2">2.7.11.1</ecNumber>
    </recommendedName>
</protein>
<dbReference type="EC" id="2.7.11.1" evidence="2"/>
<dbReference type="SMR" id="A0A3B5XUG7"/>
<evidence type="ECO:0000256" key="17">
    <source>
        <dbReference type="ARBA" id="ARBA00048679"/>
    </source>
</evidence>
<keyword evidence="4" id="KW-0245">EGF-like domain</keyword>
<name>A0A3B5XUG7_WHEAT</name>
<dbReference type="Pfam" id="PF08276">
    <property type="entry name" value="PAN_2"/>
    <property type="match status" value="1"/>
</dbReference>
<evidence type="ECO:0000256" key="1">
    <source>
        <dbReference type="ARBA" id="ARBA00004479"/>
    </source>
</evidence>
<feature type="domain" description="Protein kinase" evidence="20">
    <location>
        <begin position="582"/>
        <end position="866"/>
    </location>
</feature>
<dbReference type="Gene3D" id="1.10.510.10">
    <property type="entry name" value="Transferase(Phosphotransferase) domain 1"/>
    <property type="match status" value="1"/>
</dbReference>
<dbReference type="SMART" id="SM00473">
    <property type="entry name" value="PAN_AP"/>
    <property type="match status" value="1"/>
</dbReference>
<dbReference type="PANTHER" id="PTHR47974">
    <property type="entry name" value="OS07G0415500 PROTEIN"/>
    <property type="match status" value="1"/>
</dbReference>
<dbReference type="Gramene" id="TraesWEE_scaffold_001092_01G000300.1">
    <property type="protein sequence ID" value="TraesWEE_scaffold_001092_01G000300.1"/>
    <property type="gene ID" value="TraesWEE_scaffold_001092_01G000300"/>
</dbReference>
<accession>A0A3B5XUG7</accession>
<dbReference type="Gramene" id="TraesCS1A02G016000.1">
    <property type="protein sequence ID" value="TraesCS1A02G016000.1.cds1"/>
    <property type="gene ID" value="TraesCS1A02G016000"/>
</dbReference>
<reference evidence="23" key="1">
    <citation type="submission" date="2018-08" db="EMBL/GenBank/DDBJ databases">
        <authorList>
            <person name="Rossello M."/>
        </authorList>
    </citation>
    <scope>NUCLEOTIDE SEQUENCE [LARGE SCALE GENOMIC DNA]</scope>
    <source>
        <strain evidence="23">cv. Chinese Spring</strain>
    </source>
</reference>
<proteinExistence type="predicted"/>
<dbReference type="PROSITE" id="PS50011">
    <property type="entry name" value="PROTEIN_KINASE_DOM"/>
    <property type="match status" value="1"/>
</dbReference>
<dbReference type="GeneID" id="123185418"/>
<evidence type="ECO:0000256" key="19">
    <source>
        <dbReference type="SAM" id="Phobius"/>
    </source>
</evidence>
<feature type="transmembrane region" description="Helical" evidence="19">
    <location>
        <begin position="522"/>
        <end position="544"/>
    </location>
</feature>
<evidence type="ECO:0000256" key="12">
    <source>
        <dbReference type="ARBA" id="ARBA00023136"/>
    </source>
</evidence>
<evidence type="ECO:0000256" key="7">
    <source>
        <dbReference type="ARBA" id="ARBA00022729"/>
    </source>
</evidence>
<evidence type="ECO:0000259" key="20">
    <source>
        <dbReference type="PROSITE" id="PS50011"/>
    </source>
</evidence>
<dbReference type="PROSITE" id="PS00107">
    <property type="entry name" value="PROTEIN_KINASE_ATP"/>
    <property type="match status" value="1"/>
</dbReference>
<dbReference type="SUPFAM" id="SSF56112">
    <property type="entry name" value="Protein kinase-like (PK-like)"/>
    <property type="match status" value="1"/>
</dbReference>
<dbReference type="Pfam" id="PF00069">
    <property type="entry name" value="Pkinase"/>
    <property type="match status" value="1"/>
</dbReference>
<evidence type="ECO:0000256" key="13">
    <source>
        <dbReference type="ARBA" id="ARBA00023157"/>
    </source>
</evidence>
<dbReference type="InterPro" id="IPR008271">
    <property type="entry name" value="Ser/Thr_kinase_AS"/>
</dbReference>
<keyword evidence="24" id="KW-1185">Reference proteome</keyword>
<dbReference type="AlphaFoldDB" id="A0A3B5XUG7"/>
<evidence type="ECO:0000256" key="18">
    <source>
        <dbReference type="PROSITE-ProRule" id="PRU10141"/>
    </source>
</evidence>
<dbReference type="InterPro" id="IPR017441">
    <property type="entry name" value="Protein_kinase_ATP_BS"/>
</dbReference>
<dbReference type="GO" id="GO:0005524">
    <property type="term" value="F:ATP binding"/>
    <property type="evidence" value="ECO:0007669"/>
    <property type="project" value="UniProtKB-UniRule"/>
</dbReference>
<evidence type="ECO:0000256" key="14">
    <source>
        <dbReference type="ARBA" id="ARBA00023170"/>
    </source>
</evidence>
<evidence type="ECO:0000256" key="8">
    <source>
        <dbReference type="ARBA" id="ARBA00022741"/>
    </source>
</evidence>
<evidence type="ECO:0000313" key="24">
    <source>
        <dbReference type="Proteomes" id="UP000019116"/>
    </source>
</evidence>
<evidence type="ECO:0000256" key="15">
    <source>
        <dbReference type="ARBA" id="ARBA00023180"/>
    </source>
</evidence>
<dbReference type="GO" id="GO:0048544">
    <property type="term" value="P:recognition of pollen"/>
    <property type="evidence" value="ECO:0007669"/>
    <property type="project" value="InterPro"/>
</dbReference>
<evidence type="ECO:0000313" key="23">
    <source>
        <dbReference type="EnsemblPlants" id="TraesCS1A02G016000.1.cds1"/>
    </source>
</evidence>
<dbReference type="SUPFAM" id="SSF51110">
    <property type="entry name" value="alpha-D-mannose-specific plant lectins"/>
    <property type="match status" value="1"/>
</dbReference>
<dbReference type="STRING" id="4565.A0A3B5XUG7"/>
<dbReference type="Gramene" id="TraesCAD_scaffold_011527_01G000300.1">
    <property type="protein sequence ID" value="TraesCAD_scaffold_011527_01G000300.1"/>
    <property type="gene ID" value="TraesCAD_scaffold_011527_01G000300"/>
</dbReference>
<feature type="binding site" evidence="18">
    <location>
        <position position="611"/>
    </location>
    <ligand>
        <name>ATP</name>
        <dbReference type="ChEBI" id="CHEBI:30616"/>
    </ligand>
</feature>
<dbReference type="PIRSF" id="PIRSF000641">
    <property type="entry name" value="SRK"/>
    <property type="match status" value="1"/>
</dbReference>
<keyword evidence="12 19" id="KW-0472">Membrane</keyword>
<dbReference type="SMART" id="SM00108">
    <property type="entry name" value="B_lectin"/>
    <property type="match status" value="1"/>
</dbReference>
<dbReference type="PROSITE" id="PS50927">
    <property type="entry name" value="BULB_LECTIN"/>
    <property type="match status" value="1"/>
</dbReference>
<dbReference type="PaxDb" id="4565-Traes_1AS_C1574E3E3.1"/>
<dbReference type="CDD" id="cd01098">
    <property type="entry name" value="PAN_AP_plant"/>
    <property type="match status" value="1"/>
</dbReference>
<evidence type="ECO:0000256" key="6">
    <source>
        <dbReference type="ARBA" id="ARBA00022692"/>
    </source>
</evidence>
<dbReference type="Gene3D" id="2.90.10.10">
    <property type="entry name" value="Bulb-type lectin domain"/>
    <property type="match status" value="1"/>
</dbReference>
<dbReference type="Gramene" id="TraesCS1A03G0038100.1">
    <property type="protein sequence ID" value="TraesCS1A03G0038100.1.CDS1"/>
    <property type="gene ID" value="TraesCS1A03G0038100"/>
</dbReference>
<reference evidence="23" key="2">
    <citation type="submission" date="2018-10" db="UniProtKB">
        <authorList>
            <consortium name="EnsemblPlants"/>
        </authorList>
    </citation>
    <scope>IDENTIFICATION</scope>
</reference>
<dbReference type="Gramene" id="TraesROB_scaffold_006262_01G000300.1">
    <property type="protein sequence ID" value="TraesROB_scaffold_006262_01G000300.1"/>
    <property type="gene ID" value="TraesROB_scaffold_006262_01G000300"/>
</dbReference>
<keyword evidence="7" id="KW-0732">Signal</keyword>
<dbReference type="GO" id="GO:0051707">
    <property type="term" value="P:response to other organism"/>
    <property type="evidence" value="ECO:0007669"/>
    <property type="project" value="UniProtKB-ARBA"/>
</dbReference>
<dbReference type="InterPro" id="IPR024171">
    <property type="entry name" value="SRK-like_kinase"/>
</dbReference>
<keyword evidence="9" id="KW-0418">Kinase</keyword>
<dbReference type="RefSeq" id="XP_044453234.1">
    <property type="nucleotide sequence ID" value="XM_044597299.1"/>
</dbReference>
<dbReference type="FunFam" id="3.30.200.20:FF:000178">
    <property type="entry name" value="serine/threonine-protein kinase PBS1-like"/>
    <property type="match status" value="1"/>
</dbReference>
<dbReference type="OrthoDB" id="642904at2759"/>
<keyword evidence="11 19" id="KW-1133">Transmembrane helix</keyword>
<comment type="subcellular location">
    <subcellularLocation>
        <location evidence="1">Membrane</location>
        <topology evidence="1">Single-pass type I membrane protein</topology>
    </subcellularLocation>
</comment>
<keyword evidence="10 18" id="KW-0067">ATP-binding</keyword>
<keyword evidence="6 19" id="KW-0812">Transmembrane</keyword>
<dbReference type="Pfam" id="PF01453">
    <property type="entry name" value="B_lectin"/>
    <property type="match status" value="1"/>
</dbReference>
<feature type="domain" description="Apple" evidence="22">
    <location>
        <begin position="419"/>
        <end position="499"/>
    </location>
</feature>
<dbReference type="InterPro" id="IPR003609">
    <property type="entry name" value="Pan_app"/>
</dbReference>
<evidence type="ECO:0000256" key="5">
    <source>
        <dbReference type="ARBA" id="ARBA00022679"/>
    </source>
</evidence>
<evidence type="ECO:0000256" key="4">
    <source>
        <dbReference type="ARBA" id="ARBA00022536"/>
    </source>
</evidence>
<dbReference type="PROSITE" id="PS50948">
    <property type="entry name" value="PAN"/>
    <property type="match status" value="1"/>
</dbReference>
<evidence type="ECO:0000256" key="10">
    <source>
        <dbReference type="ARBA" id="ARBA00022840"/>
    </source>
</evidence>
<dbReference type="PROSITE" id="PS00108">
    <property type="entry name" value="PROTEIN_KINASE_ST"/>
    <property type="match status" value="1"/>
</dbReference>
<dbReference type="SMART" id="SM00220">
    <property type="entry name" value="S_TKc"/>
    <property type="match status" value="1"/>
</dbReference>
<feature type="domain" description="Bulb-type lectin" evidence="21">
    <location>
        <begin position="71"/>
        <end position="219"/>
    </location>
</feature>
<dbReference type="InterPro" id="IPR011009">
    <property type="entry name" value="Kinase-like_dom_sf"/>
</dbReference>
<dbReference type="InterPro" id="IPR036426">
    <property type="entry name" value="Bulb-type_lectin_dom_sf"/>
</dbReference>
<dbReference type="InterPro" id="IPR000858">
    <property type="entry name" value="S_locus_glycoprot_dom"/>
</dbReference>
<evidence type="ECO:0000256" key="16">
    <source>
        <dbReference type="ARBA" id="ARBA00047899"/>
    </source>
</evidence>
<dbReference type="EnsemblPlants" id="TraesCS1A02G016000.1">
    <property type="protein sequence ID" value="TraesCS1A02G016000.1.cds1"/>
    <property type="gene ID" value="TraesCS1A02G016000"/>
</dbReference>
<keyword evidence="5" id="KW-0808">Transferase</keyword>
<keyword evidence="15" id="KW-0325">Glycoprotein</keyword>
<gene>
    <name evidence="23" type="primary">LOC123185418</name>
</gene>
<dbReference type="Gene3D" id="3.30.200.20">
    <property type="entry name" value="Phosphorylase Kinase, domain 1"/>
    <property type="match status" value="1"/>
</dbReference>
<comment type="catalytic activity">
    <reaction evidence="16">
        <text>L-threonyl-[protein] + ATP = O-phospho-L-threonyl-[protein] + ADP + H(+)</text>
        <dbReference type="Rhea" id="RHEA:46608"/>
        <dbReference type="Rhea" id="RHEA-COMP:11060"/>
        <dbReference type="Rhea" id="RHEA-COMP:11605"/>
        <dbReference type="ChEBI" id="CHEBI:15378"/>
        <dbReference type="ChEBI" id="CHEBI:30013"/>
        <dbReference type="ChEBI" id="CHEBI:30616"/>
        <dbReference type="ChEBI" id="CHEBI:61977"/>
        <dbReference type="ChEBI" id="CHEBI:456216"/>
        <dbReference type="EC" id="2.7.11.1"/>
    </reaction>
</comment>
<keyword evidence="8 18" id="KW-0547">Nucleotide-binding</keyword>
<dbReference type="OMA" id="RCHESII"/>
<dbReference type="Proteomes" id="UP000019116">
    <property type="component" value="Chromosome 1A"/>
</dbReference>
<evidence type="ECO:0000256" key="2">
    <source>
        <dbReference type="ARBA" id="ARBA00012513"/>
    </source>
</evidence>
<dbReference type="KEGG" id="taes:123185418"/>
<dbReference type="Gramene" id="TraesRN1A0100035700.1">
    <property type="protein sequence ID" value="TraesRN1A0100035700.1"/>
    <property type="gene ID" value="TraesRN1A0100035700"/>
</dbReference>